<dbReference type="RefSeq" id="WP_229158380.1">
    <property type="nucleotide sequence ID" value="NZ_JAJEWP010000001.1"/>
</dbReference>
<dbReference type="Proteomes" id="UP001520878">
    <property type="component" value="Unassembled WGS sequence"/>
</dbReference>
<dbReference type="EMBL" id="JAJEWP010000001">
    <property type="protein sequence ID" value="MCC2615938.1"/>
    <property type="molecule type" value="Genomic_DNA"/>
</dbReference>
<keyword evidence="2" id="KW-1185">Reference proteome</keyword>
<reference evidence="1 2" key="1">
    <citation type="submission" date="2021-10" db="EMBL/GenBank/DDBJ databases">
        <title>Draft genome of Aestuariibacter halophilus JC2043.</title>
        <authorList>
            <person name="Emsley S.A."/>
            <person name="Pfannmuller K.M."/>
            <person name="Ushijima B."/>
            <person name="Saw J.H."/>
            <person name="Videau P."/>
        </authorList>
    </citation>
    <scope>NUCLEOTIDE SEQUENCE [LARGE SCALE GENOMIC DNA]</scope>
    <source>
        <strain evidence="1 2">JC2043</strain>
    </source>
</reference>
<organism evidence="1 2">
    <name type="scientific">Fluctibacter halophilus</name>
    <dbReference type="NCBI Taxonomy" id="226011"/>
    <lineage>
        <taxon>Bacteria</taxon>
        <taxon>Pseudomonadati</taxon>
        <taxon>Pseudomonadota</taxon>
        <taxon>Gammaproteobacteria</taxon>
        <taxon>Alteromonadales</taxon>
        <taxon>Alteromonadaceae</taxon>
        <taxon>Fluctibacter</taxon>
    </lineage>
</organism>
<dbReference type="Pfam" id="PF20911">
    <property type="entry name" value="GP7"/>
    <property type="match status" value="1"/>
</dbReference>
<gene>
    <name evidence="1" type="ORF">LJ739_06765</name>
</gene>
<comment type="caution">
    <text evidence="1">The sequence shown here is derived from an EMBL/GenBank/DDBJ whole genome shotgun (WGS) entry which is preliminary data.</text>
</comment>
<evidence type="ECO:0008006" key="3">
    <source>
        <dbReference type="Google" id="ProtNLM"/>
    </source>
</evidence>
<dbReference type="NCBIfam" id="NF045672">
    <property type="entry name" value="MCP_gp7_epsi_15"/>
    <property type="match status" value="1"/>
</dbReference>
<evidence type="ECO:0000313" key="1">
    <source>
        <dbReference type="EMBL" id="MCC2615938.1"/>
    </source>
</evidence>
<sequence>MAVVGNTVATLADHAKKLDPNGKVSRTVEILSQQNEILDDMLFKEGNLPTGEQTTIRTGLPDVYYRLANMGVPSSKSKTAQVIEHAASLEARCELDVDVVNLNANAKQFRFDENIAFLEAMNQRMATSLFYGSASNPEEFVGLANRYGDLSASNAQNIIDAGGTGSDNTSIYLVGWGQRTCHGVFPKGTKAGVSHEDLGIGDAFDANGDRFRAYMDHWKWKNGLVVKDWRYVVRIANIDVSNLVADETGGTVKLINLMLRAIHRIPSLSGVKLAFYANRTVKEMLDIQAANKANVQLRSSEEEGKLKTTLRMIPVRTVDALLETEARVV</sequence>
<dbReference type="InterPro" id="IPR048813">
    <property type="entry name" value="GP7-like"/>
</dbReference>
<accession>A0ABS8G612</accession>
<name>A0ABS8G612_9ALTE</name>
<proteinExistence type="predicted"/>
<evidence type="ECO:0000313" key="2">
    <source>
        <dbReference type="Proteomes" id="UP001520878"/>
    </source>
</evidence>
<protein>
    <recommendedName>
        <fullName evidence="3">Major capsid protein</fullName>
    </recommendedName>
</protein>